<dbReference type="EMBL" id="JAGGKP010000001">
    <property type="protein sequence ID" value="MBP1936571.1"/>
    <property type="molecule type" value="Genomic_DNA"/>
</dbReference>
<comment type="caution">
    <text evidence="1">The sequence shown here is derived from an EMBL/GenBank/DDBJ whole genome shotgun (WGS) entry which is preliminary data.</text>
</comment>
<accession>A0ABS4H215</accession>
<evidence type="ECO:0000313" key="1">
    <source>
        <dbReference type="EMBL" id="MBP1936571.1"/>
    </source>
</evidence>
<organism evidence="1 2">
    <name type="scientific">Paenibacillus sediminis</name>
    <dbReference type="NCBI Taxonomy" id="664909"/>
    <lineage>
        <taxon>Bacteria</taxon>
        <taxon>Bacillati</taxon>
        <taxon>Bacillota</taxon>
        <taxon>Bacilli</taxon>
        <taxon>Bacillales</taxon>
        <taxon>Paenibacillaceae</taxon>
        <taxon>Paenibacillus</taxon>
    </lineage>
</organism>
<reference evidence="1 2" key="1">
    <citation type="submission" date="2021-03" db="EMBL/GenBank/DDBJ databases">
        <title>Genomic Encyclopedia of Type Strains, Phase IV (KMG-IV): sequencing the most valuable type-strain genomes for metagenomic binning, comparative biology and taxonomic classification.</title>
        <authorList>
            <person name="Goeker M."/>
        </authorList>
    </citation>
    <scope>NUCLEOTIDE SEQUENCE [LARGE SCALE GENOMIC DNA]</scope>
    <source>
        <strain evidence="1 2">DSM 23491</strain>
    </source>
</reference>
<evidence type="ECO:0000313" key="2">
    <source>
        <dbReference type="Proteomes" id="UP001519273"/>
    </source>
</evidence>
<protein>
    <submittedName>
        <fullName evidence="1">mRNA-degrading endonuclease RelE of RelBE toxin-antitoxin system</fullName>
    </submittedName>
</protein>
<dbReference type="GO" id="GO:0004519">
    <property type="term" value="F:endonuclease activity"/>
    <property type="evidence" value="ECO:0007669"/>
    <property type="project" value="UniProtKB-KW"/>
</dbReference>
<keyword evidence="1" id="KW-0255">Endonuclease</keyword>
<proteinExistence type="predicted"/>
<keyword evidence="2" id="KW-1185">Reference proteome</keyword>
<sequence length="47" mass="5521">MNSKYNIKFSSDAEKTLVKLDKTIARRIFMALEQLVAIHLKTQIQRK</sequence>
<name>A0ABS4H215_9BACL</name>
<keyword evidence="1" id="KW-0540">Nuclease</keyword>
<keyword evidence="1" id="KW-0378">Hydrolase</keyword>
<dbReference type="Proteomes" id="UP001519273">
    <property type="component" value="Unassembled WGS sequence"/>
</dbReference>
<gene>
    <name evidence="1" type="ORF">J2Z20_001432</name>
</gene>